<keyword evidence="5" id="KW-1185">Reference proteome</keyword>
<gene>
    <name evidence="4" type="ORF">PG986_012229</name>
</gene>
<dbReference type="InterPro" id="IPR036770">
    <property type="entry name" value="Ankyrin_rpt-contain_sf"/>
</dbReference>
<feature type="region of interest" description="Disordered" evidence="3">
    <location>
        <begin position="310"/>
        <end position="331"/>
    </location>
</feature>
<feature type="compositionally biased region" description="Gly residues" evidence="3">
    <location>
        <begin position="312"/>
        <end position="321"/>
    </location>
</feature>
<keyword evidence="1" id="KW-0677">Repeat</keyword>
<proteinExistence type="predicted"/>
<dbReference type="PANTHER" id="PTHR24189:SF50">
    <property type="entry name" value="ANKYRIN REPEAT AND SOCS BOX PROTEIN 2"/>
    <property type="match status" value="1"/>
</dbReference>
<sequence length="331" mass="37110">MGLRLANSLLKVRKEPVRDEGLQTDVHIAAVWLGKPAYVERLVAEGVRFLQPKDEDGFDNRGKYTNKSGSIFKHLIHAATIRGDVKMVKIILGALEKPQGNDEDKTYATNVYWGMLRDTVIRRRREVFEFLLENEAYSPYYNAIELRLYSIPWPDMFERAAAMVERHSGRPVKIHLDRVWKAAYRYRNSAETLGYFLSKAEDGSLDRSESEQRVLQPLLSRALLDRNEATVRVLLEGAGADPNYTDSALDTPLLDDAVCGGRISTVGLLLDHGADPNVGDPVPIVRAAIKERPDIFRLLRERGARLDTLRTGGHGYEGGQRAGTDFHAGPA</sequence>
<evidence type="ECO:0008006" key="6">
    <source>
        <dbReference type="Google" id="ProtNLM"/>
    </source>
</evidence>
<evidence type="ECO:0000256" key="2">
    <source>
        <dbReference type="ARBA" id="ARBA00023043"/>
    </source>
</evidence>
<evidence type="ECO:0000256" key="3">
    <source>
        <dbReference type="SAM" id="MobiDB-lite"/>
    </source>
</evidence>
<dbReference type="Gene3D" id="1.25.40.20">
    <property type="entry name" value="Ankyrin repeat-containing domain"/>
    <property type="match status" value="1"/>
</dbReference>
<comment type="caution">
    <text evidence="4">The sequence shown here is derived from an EMBL/GenBank/DDBJ whole genome shotgun (WGS) entry which is preliminary data.</text>
</comment>
<protein>
    <recommendedName>
        <fullName evidence="6">Ankyrin repeat protein</fullName>
    </recommendedName>
</protein>
<accession>A0ABR1Q0J6</accession>
<evidence type="ECO:0000256" key="1">
    <source>
        <dbReference type="ARBA" id="ARBA00022737"/>
    </source>
</evidence>
<name>A0ABR1Q0J6_9PEZI</name>
<reference evidence="4 5" key="1">
    <citation type="submission" date="2023-01" db="EMBL/GenBank/DDBJ databases">
        <title>Analysis of 21 Apiospora genomes using comparative genomics revels a genus with tremendous synthesis potential of carbohydrate active enzymes and secondary metabolites.</title>
        <authorList>
            <person name="Sorensen T."/>
        </authorList>
    </citation>
    <scope>NUCLEOTIDE SEQUENCE [LARGE SCALE GENOMIC DNA]</scope>
    <source>
        <strain evidence="4 5">CBS 24483</strain>
    </source>
</reference>
<keyword evidence="2" id="KW-0040">ANK repeat</keyword>
<dbReference type="PANTHER" id="PTHR24189">
    <property type="entry name" value="MYOTROPHIN"/>
    <property type="match status" value="1"/>
</dbReference>
<evidence type="ECO:0000313" key="4">
    <source>
        <dbReference type="EMBL" id="KAK7943116.1"/>
    </source>
</evidence>
<dbReference type="Proteomes" id="UP001391051">
    <property type="component" value="Unassembled WGS sequence"/>
</dbReference>
<dbReference type="InterPro" id="IPR002110">
    <property type="entry name" value="Ankyrin_rpt"/>
</dbReference>
<dbReference type="EMBL" id="JAQQWE010000008">
    <property type="protein sequence ID" value="KAK7943116.1"/>
    <property type="molecule type" value="Genomic_DNA"/>
</dbReference>
<organism evidence="4 5">
    <name type="scientific">Apiospora aurea</name>
    <dbReference type="NCBI Taxonomy" id="335848"/>
    <lineage>
        <taxon>Eukaryota</taxon>
        <taxon>Fungi</taxon>
        <taxon>Dikarya</taxon>
        <taxon>Ascomycota</taxon>
        <taxon>Pezizomycotina</taxon>
        <taxon>Sordariomycetes</taxon>
        <taxon>Xylariomycetidae</taxon>
        <taxon>Amphisphaeriales</taxon>
        <taxon>Apiosporaceae</taxon>
        <taxon>Apiospora</taxon>
    </lineage>
</organism>
<dbReference type="RefSeq" id="XP_066695147.1">
    <property type="nucleotide sequence ID" value="XM_066848451.1"/>
</dbReference>
<evidence type="ECO:0000313" key="5">
    <source>
        <dbReference type="Proteomes" id="UP001391051"/>
    </source>
</evidence>
<dbReference type="GeneID" id="92081513"/>
<dbReference type="SUPFAM" id="SSF48403">
    <property type="entry name" value="Ankyrin repeat"/>
    <property type="match status" value="1"/>
</dbReference>
<dbReference type="InterPro" id="IPR050745">
    <property type="entry name" value="Multifunctional_regulatory"/>
</dbReference>
<dbReference type="Pfam" id="PF00023">
    <property type="entry name" value="Ank"/>
    <property type="match status" value="1"/>
</dbReference>